<protein>
    <submittedName>
        <fullName evidence="2">Uncharacterized protein</fullName>
    </submittedName>
</protein>
<keyword evidence="3" id="KW-1185">Reference proteome</keyword>
<evidence type="ECO:0000313" key="3">
    <source>
        <dbReference type="Proteomes" id="UP001148299"/>
    </source>
</evidence>
<proteinExistence type="predicted"/>
<reference evidence="2" key="1">
    <citation type="submission" date="2022-12" db="EMBL/GenBank/DDBJ databases">
        <authorList>
            <person name="Petersen C."/>
        </authorList>
    </citation>
    <scope>NUCLEOTIDE SEQUENCE</scope>
    <source>
        <strain evidence="2">IBT 35675</strain>
    </source>
</reference>
<reference evidence="2" key="2">
    <citation type="journal article" date="2023" name="IMA Fungus">
        <title>Comparative genomic study of the Penicillium genus elucidates a diverse pangenome and 15 lateral gene transfer events.</title>
        <authorList>
            <person name="Petersen C."/>
            <person name="Sorensen T."/>
            <person name="Nielsen M.R."/>
            <person name="Sondergaard T.E."/>
            <person name="Sorensen J.L."/>
            <person name="Fitzpatrick D.A."/>
            <person name="Frisvad J.C."/>
            <person name="Nielsen K.L."/>
        </authorList>
    </citation>
    <scope>NUCLEOTIDE SEQUENCE</scope>
    <source>
        <strain evidence="2">IBT 35675</strain>
    </source>
</reference>
<dbReference type="AlphaFoldDB" id="A0A9W9RLK0"/>
<evidence type="ECO:0000313" key="2">
    <source>
        <dbReference type="EMBL" id="KAJ5362211.1"/>
    </source>
</evidence>
<organism evidence="2 3">
    <name type="scientific">Penicillium brevicompactum</name>
    <dbReference type="NCBI Taxonomy" id="5074"/>
    <lineage>
        <taxon>Eukaryota</taxon>
        <taxon>Fungi</taxon>
        <taxon>Dikarya</taxon>
        <taxon>Ascomycota</taxon>
        <taxon>Pezizomycotina</taxon>
        <taxon>Eurotiomycetes</taxon>
        <taxon>Eurotiomycetidae</taxon>
        <taxon>Eurotiales</taxon>
        <taxon>Aspergillaceae</taxon>
        <taxon>Penicillium</taxon>
    </lineage>
</organism>
<feature type="region of interest" description="Disordered" evidence="1">
    <location>
        <begin position="42"/>
        <end position="64"/>
    </location>
</feature>
<feature type="region of interest" description="Disordered" evidence="1">
    <location>
        <begin position="1"/>
        <end position="25"/>
    </location>
</feature>
<dbReference type="Proteomes" id="UP001148299">
    <property type="component" value="Unassembled WGS sequence"/>
</dbReference>
<feature type="compositionally biased region" description="Polar residues" evidence="1">
    <location>
        <begin position="15"/>
        <end position="24"/>
    </location>
</feature>
<evidence type="ECO:0000256" key="1">
    <source>
        <dbReference type="SAM" id="MobiDB-lite"/>
    </source>
</evidence>
<accession>A0A9W9RLK0</accession>
<gene>
    <name evidence="2" type="ORF">N7541_003055</name>
</gene>
<dbReference type="EMBL" id="JAPZBR010000002">
    <property type="protein sequence ID" value="KAJ5362211.1"/>
    <property type="molecule type" value="Genomic_DNA"/>
</dbReference>
<name>A0A9W9RLK0_PENBR</name>
<comment type="caution">
    <text evidence="2">The sequence shown here is derived from an EMBL/GenBank/DDBJ whole genome shotgun (WGS) entry which is preliminary data.</text>
</comment>
<sequence>MDFGSLAPLSLGIPTKTTEGSKSASIRPLRQDIGIVLVGFKDDRGTSTSNRVSYSSEQPMNEVP</sequence>
<feature type="compositionally biased region" description="Polar residues" evidence="1">
    <location>
        <begin position="46"/>
        <end position="64"/>
    </location>
</feature>